<dbReference type="HOGENOM" id="CLU_2942160_0_0_1"/>
<keyword evidence="2" id="KW-1185">Reference proteome</keyword>
<dbReference type="RefSeq" id="XP_001883203.1">
    <property type="nucleotide sequence ID" value="XM_001883168.1"/>
</dbReference>
<gene>
    <name evidence="1" type="ORF">LACBIDRAFT_300480</name>
</gene>
<evidence type="ECO:0000313" key="1">
    <source>
        <dbReference type="EMBL" id="EDR06342.1"/>
    </source>
</evidence>
<dbReference type="InParanoid" id="B0DGV8"/>
<sequence length="60" mass="7088">MIQRLPRFPTTQLLDLDVVDETQTRRWLIHRHSRPHEILMKSLLENGKVSSIVPPSDWSL</sequence>
<dbReference type="KEGG" id="lbc:LACBIDRAFT_300480"/>
<dbReference type="EMBL" id="DS547109">
    <property type="protein sequence ID" value="EDR06342.1"/>
    <property type="molecule type" value="Genomic_DNA"/>
</dbReference>
<accession>B0DGV8</accession>
<name>B0DGV8_LACBS</name>
<organism evidence="2">
    <name type="scientific">Laccaria bicolor (strain S238N-H82 / ATCC MYA-4686)</name>
    <name type="common">Bicoloured deceiver</name>
    <name type="synonym">Laccaria laccata var. bicolor</name>
    <dbReference type="NCBI Taxonomy" id="486041"/>
    <lineage>
        <taxon>Eukaryota</taxon>
        <taxon>Fungi</taxon>
        <taxon>Dikarya</taxon>
        <taxon>Basidiomycota</taxon>
        <taxon>Agaricomycotina</taxon>
        <taxon>Agaricomycetes</taxon>
        <taxon>Agaricomycetidae</taxon>
        <taxon>Agaricales</taxon>
        <taxon>Agaricineae</taxon>
        <taxon>Hydnangiaceae</taxon>
        <taxon>Laccaria</taxon>
    </lineage>
</organism>
<dbReference type="Proteomes" id="UP000001194">
    <property type="component" value="Unassembled WGS sequence"/>
</dbReference>
<dbReference type="AlphaFoldDB" id="B0DGV8"/>
<dbReference type="GeneID" id="6078735"/>
<reference evidence="1 2" key="1">
    <citation type="journal article" date="2008" name="Nature">
        <title>The genome of Laccaria bicolor provides insights into mycorrhizal symbiosis.</title>
        <authorList>
            <person name="Martin F."/>
            <person name="Aerts A."/>
            <person name="Ahren D."/>
            <person name="Brun A."/>
            <person name="Danchin E.G.J."/>
            <person name="Duchaussoy F."/>
            <person name="Gibon J."/>
            <person name="Kohler A."/>
            <person name="Lindquist E."/>
            <person name="Pereda V."/>
            <person name="Salamov A."/>
            <person name="Shapiro H.J."/>
            <person name="Wuyts J."/>
            <person name="Blaudez D."/>
            <person name="Buee M."/>
            <person name="Brokstein P."/>
            <person name="Canbaeck B."/>
            <person name="Cohen D."/>
            <person name="Courty P.E."/>
            <person name="Coutinho P.M."/>
            <person name="Delaruelle C."/>
            <person name="Detter J.C."/>
            <person name="Deveau A."/>
            <person name="DiFazio S."/>
            <person name="Duplessis S."/>
            <person name="Fraissinet-Tachet L."/>
            <person name="Lucic E."/>
            <person name="Frey-Klett P."/>
            <person name="Fourrey C."/>
            <person name="Feussner I."/>
            <person name="Gay G."/>
            <person name="Grimwood J."/>
            <person name="Hoegger P.J."/>
            <person name="Jain P."/>
            <person name="Kilaru S."/>
            <person name="Labbe J."/>
            <person name="Lin Y.C."/>
            <person name="Legue V."/>
            <person name="Le Tacon F."/>
            <person name="Marmeisse R."/>
            <person name="Melayah D."/>
            <person name="Montanini B."/>
            <person name="Muratet M."/>
            <person name="Nehls U."/>
            <person name="Niculita-Hirzel H."/>
            <person name="Oudot-Le Secq M.P."/>
            <person name="Peter M."/>
            <person name="Quesneville H."/>
            <person name="Rajashekar B."/>
            <person name="Reich M."/>
            <person name="Rouhier N."/>
            <person name="Schmutz J."/>
            <person name="Yin T."/>
            <person name="Chalot M."/>
            <person name="Henrissat B."/>
            <person name="Kuees U."/>
            <person name="Lucas S."/>
            <person name="Van de Peer Y."/>
            <person name="Podila G.K."/>
            <person name="Polle A."/>
            <person name="Pukkila P.J."/>
            <person name="Richardson P.M."/>
            <person name="Rouze P."/>
            <person name="Sanders I.R."/>
            <person name="Stajich J.E."/>
            <person name="Tunlid A."/>
            <person name="Tuskan G."/>
            <person name="Grigoriev I.V."/>
        </authorList>
    </citation>
    <scope>NUCLEOTIDE SEQUENCE [LARGE SCALE GENOMIC DNA]</scope>
    <source>
        <strain evidence="2">S238N-H82 / ATCC MYA-4686</strain>
    </source>
</reference>
<evidence type="ECO:0000313" key="2">
    <source>
        <dbReference type="Proteomes" id="UP000001194"/>
    </source>
</evidence>
<proteinExistence type="predicted"/>
<protein>
    <submittedName>
        <fullName evidence="1">Predicted protein</fullName>
    </submittedName>
</protein>